<sequence>MKNNALTSFLKISLDILIAFAAIVYFVIIGRYIIRPDLSSIRSIITYSLFIVGGGGLYVILFSLRKIVSTVTNSNPFVYENAKRIRNISIGCFIISAGYVLNFFINTQYKDFYIVYIDKKGIHTDLEFLIFFFAGWIILILSEVFRKAIEIKEENDYTI</sequence>
<dbReference type="InterPro" id="IPR021354">
    <property type="entry name" value="DUF2975"/>
</dbReference>
<protein>
    <submittedName>
        <fullName evidence="2">DUF2975 domain-containing protein</fullName>
    </submittedName>
</protein>
<accession>A0A949WTU7</accession>
<name>A0A949WTU7_9CLOT</name>
<comment type="caution">
    <text evidence="2">The sequence shown here is derived from an EMBL/GenBank/DDBJ whole genome shotgun (WGS) entry which is preliminary data.</text>
</comment>
<organism evidence="2 3">
    <name type="scientific">Clostridium thailandense</name>
    <dbReference type="NCBI Taxonomy" id="2794346"/>
    <lineage>
        <taxon>Bacteria</taxon>
        <taxon>Bacillati</taxon>
        <taxon>Bacillota</taxon>
        <taxon>Clostridia</taxon>
        <taxon>Eubacteriales</taxon>
        <taxon>Clostridiaceae</taxon>
        <taxon>Clostridium</taxon>
    </lineage>
</organism>
<keyword evidence="3" id="KW-1185">Reference proteome</keyword>
<proteinExistence type="predicted"/>
<dbReference type="RefSeq" id="WP_218323687.1">
    <property type="nucleotide sequence ID" value="NZ_JAEEGC010000191.1"/>
</dbReference>
<evidence type="ECO:0000313" key="2">
    <source>
        <dbReference type="EMBL" id="MBV7276606.1"/>
    </source>
</evidence>
<feature type="transmembrane region" description="Helical" evidence="1">
    <location>
        <begin position="12"/>
        <end position="34"/>
    </location>
</feature>
<evidence type="ECO:0000313" key="3">
    <source>
        <dbReference type="Proteomes" id="UP000694308"/>
    </source>
</evidence>
<dbReference type="Pfam" id="PF11188">
    <property type="entry name" value="DUF2975"/>
    <property type="match status" value="1"/>
</dbReference>
<gene>
    <name evidence="2" type="ORF">I6U48_27420</name>
</gene>
<feature type="transmembrane region" description="Helical" evidence="1">
    <location>
        <begin position="40"/>
        <end position="64"/>
    </location>
</feature>
<keyword evidence="1" id="KW-0812">Transmembrane</keyword>
<evidence type="ECO:0000256" key="1">
    <source>
        <dbReference type="SAM" id="Phobius"/>
    </source>
</evidence>
<feature type="transmembrane region" description="Helical" evidence="1">
    <location>
        <begin position="85"/>
        <end position="106"/>
    </location>
</feature>
<keyword evidence="1" id="KW-0472">Membrane</keyword>
<keyword evidence="1" id="KW-1133">Transmembrane helix</keyword>
<dbReference type="AlphaFoldDB" id="A0A949WTU7"/>
<reference evidence="2" key="1">
    <citation type="submission" date="2020-12" db="EMBL/GenBank/DDBJ databases">
        <title>Clostridium thailandense sp. nov., a novel acetogenic bacterium isolated from peat land soil in Thailand.</title>
        <authorList>
            <person name="Chaikitkaew S."/>
            <person name="Birkeland N.K."/>
        </authorList>
    </citation>
    <scope>NUCLEOTIDE SEQUENCE</scope>
    <source>
        <strain evidence="2">PL3</strain>
    </source>
</reference>
<dbReference type="Proteomes" id="UP000694308">
    <property type="component" value="Unassembled WGS sequence"/>
</dbReference>
<dbReference type="EMBL" id="JAEEGC010000191">
    <property type="protein sequence ID" value="MBV7276606.1"/>
    <property type="molecule type" value="Genomic_DNA"/>
</dbReference>
<feature type="transmembrane region" description="Helical" evidence="1">
    <location>
        <begin position="126"/>
        <end position="145"/>
    </location>
</feature>